<dbReference type="PANTHER" id="PTHR32234">
    <property type="entry name" value="THIOL:DISULFIDE INTERCHANGE PROTEIN DSBD"/>
    <property type="match status" value="1"/>
</dbReference>
<dbReference type="EMBL" id="QEAS01000030">
    <property type="protein sequence ID" value="PWG78224.1"/>
    <property type="molecule type" value="Genomic_DNA"/>
</dbReference>
<protein>
    <submittedName>
        <fullName evidence="1">Thioredoxin family protein</fullName>
    </submittedName>
</protein>
<reference evidence="1 2" key="1">
    <citation type="submission" date="2018-04" db="EMBL/GenBank/DDBJ databases">
        <title>Pedobacter chongqingensis sp. nov., isolated from a rottenly hemp rope.</title>
        <authorList>
            <person name="Cai Y."/>
        </authorList>
    </citation>
    <scope>NUCLEOTIDE SEQUENCE [LARGE SCALE GENOMIC DNA]</scope>
    <source>
        <strain evidence="1 2">FJ4-8</strain>
    </source>
</reference>
<dbReference type="AlphaFoldDB" id="A0A2U2PA95"/>
<dbReference type="Proteomes" id="UP000245647">
    <property type="component" value="Unassembled WGS sequence"/>
</dbReference>
<proteinExistence type="predicted"/>
<gene>
    <name evidence="1" type="ORF">DDR33_23475</name>
</gene>
<keyword evidence="2" id="KW-1185">Reference proteome</keyword>
<dbReference type="PANTHER" id="PTHR32234:SF0">
    <property type="entry name" value="THIOL:DISULFIDE INTERCHANGE PROTEIN DSBD"/>
    <property type="match status" value="1"/>
</dbReference>
<name>A0A2U2PA95_9SPHI</name>
<dbReference type="GO" id="GO:0015035">
    <property type="term" value="F:protein-disulfide reductase activity"/>
    <property type="evidence" value="ECO:0007669"/>
    <property type="project" value="TreeGrafter"/>
</dbReference>
<dbReference type="SUPFAM" id="SSF52833">
    <property type="entry name" value="Thioredoxin-like"/>
    <property type="match status" value="1"/>
</dbReference>
<dbReference type="InterPro" id="IPR036249">
    <property type="entry name" value="Thioredoxin-like_sf"/>
</dbReference>
<dbReference type="GO" id="GO:0045454">
    <property type="term" value="P:cell redox homeostasis"/>
    <property type="evidence" value="ECO:0007669"/>
    <property type="project" value="TreeGrafter"/>
</dbReference>
<dbReference type="RefSeq" id="WP_109418244.1">
    <property type="nucleotide sequence ID" value="NZ_QEAS01000030.1"/>
</dbReference>
<dbReference type="OrthoDB" id="195735at2"/>
<organism evidence="1 2">
    <name type="scientific">Pararcticibacter amylolyticus</name>
    <dbReference type="NCBI Taxonomy" id="2173175"/>
    <lineage>
        <taxon>Bacteria</taxon>
        <taxon>Pseudomonadati</taxon>
        <taxon>Bacteroidota</taxon>
        <taxon>Sphingobacteriia</taxon>
        <taxon>Sphingobacteriales</taxon>
        <taxon>Sphingobacteriaceae</taxon>
        <taxon>Pararcticibacter</taxon>
    </lineage>
</organism>
<dbReference type="Pfam" id="PF13899">
    <property type="entry name" value="Thioredoxin_7"/>
    <property type="match status" value="1"/>
</dbReference>
<accession>A0A2U2PA95</accession>
<evidence type="ECO:0000313" key="1">
    <source>
        <dbReference type="EMBL" id="PWG78224.1"/>
    </source>
</evidence>
<sequence>MVFKISALWSIVLLCWVWNPVKAQTKSLYDPSANAGADIAAAVTKAGKEGKHVFLQIGGNWCVWCLRFNKLVTENDTLKKAIDTGFVTVHVNYSKENKNEEVLASLGYPQRFGFPVFVILDGKGKRLHTQNSAYLEEGEGHSAKKVLEFLKAWSPDALRSENYRK</sequence>
<comment type="caution">
    <text evidence="1">The sequence shown here is derived from an EMBL/GenBank/DDBJ whole genome shotgun (WGS) entry which is preliminary data.</text>
</comment>
<dbReference type="Gene3D" id="3.40.30.10">
    <property type="entry name" value="Glutaredoxin"/>
    <property type="match status" value="1"/>
</dbReference>
<evidence type="ECO:0000313" key="2">
    <source>
        <dbReference type="Proteomes" id="UP000245647"/>
    </source>
</evidence>